<dbReference type="PROSITE" id="PS50887">
    <property type="entry name" value="GGDEF"/>
    <property type="match status" value="1"/>
</dbReference>
<dbReference type="InterPro" id="IPR043128">
    <property type="entry name" value="Rev_trsase/Diguanyl_cyclase"/>
</dbReference>
<dbReference type="InterPro" id="IPR029787">
    <property type="entry name" value="Nucleotide_cyclase"/>
</dbReference>
<feature type="compositionally biased region" description="Low complexity" evidence="1">
    <location>
        <begin position="494"/>
        <end position="504"/>
    </location>
</feature>
<keyword evidence="4" id="KW-1185">Reference proteome</keyword>
<protein>
    <submittedName>
        <fullName evidence="3">Diguanylate cyclase</fullName>
    </submittedName>
</protein>
<gene>
    <name evidence="3" type="ORF">GC106_39040</name>
</gene>
<reference evidence="3 4" key="1">
    <citation type="submission" date="2020-01" db="EMBL/GenBank/DDBJ databases">
        <title>Kibdelosporangium persica a novel Actinomycetes from a hot desert in Iran.</title>
        <authorList>
            <person name="Safaei N."/>
            <person name="Zaburannyi N."/>
            <person name="Mueller R."/>
            <person name="Wink J."/>
        </authorList>
    </citation>
    <scope>NUCLEOTIDE SEQUENCE [LARGE SCALE GENOMIC DNA]</scope>
    <source>
        <strain evidence="3 4">4NS15</strain>
    </source>
</reference>
<feature type="compositionally biased region" description="Basic and acidic residues" evidence="1">
    <location>
        <begin position="912"/>
        <end position="932"/>
    </location>
</feature>
<feature type="region of interest" description="Disordered" evidence="1">
    <location>
        <begin position="840"/>
        <end position="867"/>
    </location>
</feature>
<feature type="region of interest" description="Disordered" evidence="1">
    <location>
        <begin position="1657"/>
        <end position="1692"/>
    </location>
</feature>
<dbReference type="Pfam" id="PF00990">
    <property type="entry name" value="GGDEF"/>
    <property type="match status" value="1"/>
</dbReference>
<feature type="region of interest" description="Disordered" evidence="1">
    <location>
        <begin position="491"/>
        <end position="553"/>
    </location>
</feature>
<evidence type="ECO:0000259" key="2">
    <source>
        <dbReference type="PROSITE" id="PS50887"/>
    </source>
</evidence>
<feature type="compositionally biased region" description="Basic and acidic residues" evidence="1">
    <location>
        <begin position="1078"/>
        <end position="1088"/>
    </location>
</feature>
<dbReference type="EMBL" id="JAAATY010000011">
    <property type="protein sequence ID" value="NRN66678.1"/>
    <property type="molecule type" value="Genomic_DNA"/>
</dbReference>
<feature type="compositionally biased region" description="Basic residues" evidence="1">
    <location>
        <begin position="685"/>
        <end position="697"/>
    </location>
</feature>
<feature type="compositionally biased region" description="Gly residues" evidence="1">
    <location>
        <begin position="510"/>
        <end position="543"/>
    </location>
</feature>
<proteinExistence type="predicted"/>
<organism evidence="3 4">
    <name type="scientific">Kibdelosporangium persicum</name>
    <dbReference type="NCBI Taxonomy" id="2698649"/>
    <lineage>
        <taxon>Bacteria</taxon>
        <taxon>Bacillati</taxon>
        <taxon>Actinomycetota</taxon>
        <taxon>Actinomycetes</taxon>
        <taxon>Pseudonocardiales</taxon>
        <taxon>Pseudonocardiaceae</taxon>
        <taxon>Kibdelosporangium</taxon>
    </lineage>
</organism>
<accession>A0ABX2F669</accession>
<evidence type="ECO:0000256" key="1">
    <source>
        <dbReference type="SAM" id="MobiDB-lite"/>
    </source>
</evidence>
<feature type="compositionally biased region" description="Pro residues" evidence="1">
    <location>
        <begin position="994"/>
        <end position="1008"/>
    </location>
</feature>
<name>A0ABX2F669_9PSEU</name>
<feature type="domain" description="GGDEF" evidence="2">
    <location>
        <begin position="729"/>
        <end position="858"/>
    </location>
</feature>
<dbReference type="Gene3D" id="3.30.70.270">
    <property type="match status" value="1"/>
</dbReference>
<sequence length="1692" mass="179817">MTASRKGSWSDGGTTDGELLAGTADRLRWRAPELTLVFARLAATRAGEAKDRALALRANALVVAALVRLGKHAEAVEPAVSALREAETAGERELAGEVRVDLAASTRAVGLAGSAFVLVRPMLEGSDTRPAVRAGALAEIVGGLAQAGRLEVIDEVLSEADRLYAADDMLTGDVRRVLRALLCARIASFRRRWGYPTGAVAAATEGMTLLDGLTDPWTDSGQARAELGLEMVSALLDAGEQTAALGQADQTLTQPVRASSAAAIGRLMLILATRVHFPSGRAREAHALLAEIVRISRRHELDGLLADVLTSLAYAQEADGDLTEALNSLRSARAAEQRRLRADTLARLIVLEELGAGTRLPDDTESLLRRVVRTPARFLPEAPGTEVSSREAASREMSGAQLAGRDIGPGPRPRPTRGSGTYDSVGYERSGRGTESYDLAAAISQDYDTAAAGHSVSERYALAAGPSQDHGLGSEGSQGYDLEGYPIVPGAGYGATSTTSGGTDTRADKGSGGLGSGTAGGSGTGSRTGGGGGGGEGGGGGAPGTSDLAASALGGTSNQDILGRELAGWEMVARERAMDLAGQTRAGSDLVAADRAAPEWAGADPAAVDRVVGRAAVDSAAVDLAAVDGAAVDLAAVESEPDRSATAERPSRPKGKRAADADKPKWPDPSQNERDEETGLLNRQGLRRRLAAARRQSRPTALTLVRLEPSGEADPEPEERKKDPDSTDRFSAALIKAIDTAGRVPPEIDPDVLTSLADHVRDMAPQDAELARPDDGELAVLLPDTTRDEAEQFAATLRETVSASDWDPQDPARGVSVSTGVAQYQEGTSEDALLSAAREALTSTEHDTDRPDWQAVEPVYDLPPEDSGYTYIQEYADLSSDGPDPEMAKYLAAFPLPDYGRQWPAVEQPESPGHDTADTDESGRSILDRLDITRGSGGRRRAPDAFNADQSTDFDQYAIKQPMESYSNTGDEILAAAEEAERASIPRTPEPEEIPAPPDGPEVPIPPDPDADPQPGRRRRPADPADPDADPLTKPRPRFPTGPDIPAPPDPDADPEPRRRRWTSESDAENPRARRRALPRDPSRRAVEPGDDPEATGPHRMPGPLEEPAFSSQMDPPKRPSDVGQSTGRRRMPDPPAEPETAAGRRRAPEPVDEAPSTASGRRHMPEPDEPEPTGRSAPGESTGRRRMPDALSDPEPTGRRRMPDALSDPESTGRRRMPEVVDDPESTGRRRVADALSDPEPMGRRKVPGSTDDPESTGRRRMPDALSDPESTGRRRMPENADDPESTGRRRVADLLKGLESTGRRRMPGLADEATGRRRLPEPADDPESTGRRRMPDAVAEAERPKPESLADNASSQAFPGAVESTGRRHKPEDQRVSRTEPAERTDPLPGNDPAKPRLGLDDILAGRQQTGGVPAETGQPVARRLPEPLGVEEIQAGRRRVPEPGAAEPPTSQTVSESPGLDDEPGGLPEQSSPGVRRTSDFELPGEDVSSSRRIPGQETVRHPMSGPQSPLPAPGPGQATVRRGVPETPEGTRKAPEQSGPADLDDFPSAGRRLPGPAPAPEVFSLGPDGLSRRRATPGTPSPEPVEETIQPAALDELAKRRQAERAERQERLRRRVEQSGEATGDDRPSRLRRRERTDLKLADLLAEALVAYQSSTSEAPGEDVLSAYEDLDGAPGEDPGRHQGGTGY</sequence>
<feature type="compositionally biased region" description="Pro residues" evidence="1">
    <location>
        <begin position="1038"/>
        <end position="1050"/>
    </location>
</feature>
<feature type="compositionally biased region" description="Basic and acidic residues" evidence="1">
    <location>
        <begin position="1600"/>
        <end position="1641"/>
    </location>
</feature>
<feature type="compositionally biased region" description="Basic and acidic residues" evidence="1">
    <location>
        <begin position="640"/>
        <end position="666"/>
    </location>
</feature>
<feature type="compositionally biased region" description="Basic and acidic residues" evidence="1">
    <location>
        <begin position="718"/>
        <end position="728"/>
    </location>
</feature>
<feature type="region of interest" description="Disordered" evidence="1">
    <location>
        <begin position="901"/>
        <end position="1641"/>
    </location>
</feature>
<feature type="region of interest" description="Disordered" evidence="1">
    <location>
        <begin position="799"/>
        <end position="818"/>
    </location>
</feature>
<feature type="region of interest" description="Disordered" evidence="1">
    <location>
        <begin position="380"/>
        <end position="431"/>
    </location>
</feature>
<feature type="compositionally biased region" description="Basic and acidic residues" evidence="1">
    <location>
        <begin position="1372"/>
        <end position="1388"/>
    </location>
</feature>
<evidence type="ECO:0000313" key="3">
    <source>
        <dbReference type="EMBL" id="NRN66678.1"/>
    </source>
</evidence>
<comment type="caution">
    <text evidence="3">The sequence shown here is derived from an EMBL/GenBank/DDBJ whole genome shotgun (WGS) entry which is preliminary data.</text>
</comment>
<evidence type="ECO:0000313" key="4">
    <source>
        <dbReference type="Proteomes" id="UP000763557"/>
    </source>
</evidence>
<dbReference type="RefSeq" id="WP_173133141.1">
    <property type="nucleotide sequence ID" value="NZ_JAAATY010000011.1"/>
</dbReference>
<dbReference type="Proteomes" id="UP000763557">
    <property type="component" value="Unassembled WGS sequence"/>
</dbReference>
<dbReference type="InterPro" id="IPR000160">
    <property type="entry name" value="GGDEF_dom"/>
</dbReference>
<dbReference type="SUPFAM" id="SSF55073">
    <property type="entry name" value="Nucleotide cyclase"/>
    <property type="match status" value="1"/>
</dbReference>
<feature type="compositionally biased region" description="Basic and acidic residues" evidence="1">
    <location>
        <begin position="1330"/>
        <end position="1350"/>
    </location>
</feature>
<feature type="region of interest" description="Disordered" evidence="1">
    <location>
        <begin position="637"/>
        <end position="730"/>
    </location>
</feature>